<dbReference type="AlphaFoldDB" id="A0A3L7AMJ3"/>
<gene>
    <name evidence="2" type="ORF">D9V34_01040</name>
    <name evidence="1" type="ORF">D9V34_13335</name>
</gene>
<keyword evidence="3" id="KW-1185">Reference proteome</keyword>
<evidence type="ECO:0000313" key="2">
    <source>
        <dbReference type="EMBL" id="RLP84616.1"/>
    </source>
</evidence>
<name>A0A3L7AMJ3_9MICO</name>
<evidence type="ECO:0000313" key="3">
    <source>
        <dbReference type="Proteomes" id="UP000269438"/>
    </source>
</evidence>
<dbReference type="OrthoDB" id="5684515at2"/>
<dbReference type="Pfam" id="PF26421">
    <property type="entry name" value="Avidin_like"/>
    <property type="match status" value="1"/>
</dbReference>
<protein>
    <submittedName>
        <fullName evidence="1">Uncharacterized protein</fullName>
    </submittedName>
</protein>
<dbReference type="EMBL" id="RCUY01000011">
    <property type="protein sequence ID" value="RLP80831.1"/>
    <property type="molecule type" value="Genomic_DNA"/>
</dbReference>
<organism evidence="1 3">
    <name type="scientific">Mycetocola lacteus</name>
    <dbReference type="NCBI Taxonomy" id="76637"/>
    <lineage>
        <taxon>Bacteria</taxon>
        <taxon>Bacillati</taxon>
        <taxon>Actinomycetota</taxon>
        <taxon>Actinomycetes</taxon>
        <taxon>Micrococcales</taxon>
        <taxon>Microbacteriaceae</taxon>
        <taxon>Mycetocola</taxon>
    </lineage>
</organism>
<comment type="caution">
    <text evidence="1">The sequence shown here is derived from an EMBL/GenBank/DDBJ whole genome shotgun (WGS) entry which is preliminary data.</text>
</comment>
<accession>A0A3L7AMJ3</accession>
<reference evidence="1 3" key="1">
    <citation type="submission" date="2018-10" db="EMBL/GenBank/DDBJ databases">
        <authorList>
            <person name="Li J."/>
        </authorList>
    </citation>
    <scope>NUCLEOTIDE SEQUENCE [LARGE SCALE GENOMIC DNA]</scope>
    <source>
        <strain evidence="1 3">JCM 11654</strain>
    </source>
</reference>
<dbReference type="Proteomes" id="UP000269438">
    <property type="component" value="Unassembled WGS sequence"/>
</dbReference>
<dbReference type="RefSeq" id="WP_121687096.1">
    <property type="nucleotide sequence ID" value="NZ_RCUY01000001.1"/>
</dbReference>
<proteinExistence type="predicted"/>
<evidence type="ECO:0000313" key="1">
    <source>
        <dbReference type="EMBL" id="RLP80831.1"/>
    </source>
</evidence>
<dbReference type="EMBL" id="RCUY01000001">
    <property type="protein sequence ID" value="RLP84616.1"/>
    <property type="molecule type" value="Genomic_DNA"/>
</dbReference>
<dbReference type="InterPro" id="IPR058595">
    <property type="entry name" value="Avidin-like"/>
</dbReference>
<sequence length="130" mass="14291">MIQANIAVDFSAVEGEREDVSLNNVVFEMVTSTTSVVAAEPTLFRYFENEGVVWGDYTGDTVIEGRFSGIREGDTLHMSYNHRSKNGNLVHGNDTTIISRQADGLLRLTEFYVGANGEPQLSVCREVAAN</sequence>